<dbReference type="PRINTS" id="PR00134">
    <property type="entry name" value="GLHYDRLASE10"/>
</dbReference>
<evidence type="ECO:0000313" key="2">
    <source>
        <dbReference type="Proteomes" id="UP001592582"/>
    </source>
</evidence>
<accession>A0ABV6V345</accession>
<dbReference type="Proteomes" id="UP001592582">
    <property type="component" value="Unassembled WGS sequence"/>
</dbReference>
<name>A0ABV6V345_9ACTN</name>
<reference evidence="1 2" key="1">
    <citation type="submission" date="2024-09" db="EMBL/GenBank/DDBJ databases">
        <authorList>
            <person name="Lee S.D."/>
        </authorList>
    </citation>
    <scope>NUCLEOTIDE SEQUENCE [LARGE SCALE GENOMIC DNA]</scope>
    <source>
        <strain evidence="1 2">N1-1</strain>
    </source>
</reference>
<dbReference type="InterPro" id="IPR012291">
    <property type="entry name" value="CBM2_carb-bd_dom_sf"/>
</dbReference>
<dbReference type="SMART" id="SM00637">
    <property type="entry name" value="CBD_II"/>
    <property type="match status" value="1"/>
</dbReference>
<dbReference type="Pfam" id="PF00331">
    <property type="entry name" value="Glyco_hydro_10"/>
    <property type="match status" value="1"/>
</dbReference>
<dbReference type="Gene3D" id="2.60.40.290">
    <property type="match status" value="1"/>
</dbReference>
<dbReference type="InterPro" id="IPR044846">
    <property type="entry name" value="GH10"/>
</dbReference>
<dbReference type="InterPro" id="IPR001000">
    <property type="entry name" value="GH10_dom"/>
</dbReference>
<dbReference type="InterPro" id="IPR001919">
    <property type="entry name" value="CBD2"/>
</dbReference>
<sequence>MSIDPRRTRRGAPGRARKGLLAGAAALAAGALLVTGLSAQAGAAGTSLKALAEAKGIYFGTALTQGNLSNSALTAVASSQFDMVTPGNEMKWDTTEPSNGTYNFGPGDQILSYAQANGMRVRGHNLVWDSQLPSWVSSLPSNQVQAAMESHITTEVTHYKGKLYAWDVVNEPFNEDGSLKQDAFYKGMGSGYIADALRTAHAADPTAKLYLNDYNIEGTGAKSNGMYSLVQSLKSQGVPIDGVGFESHFILGQVPSTMQANMQRFAALGVNVAVTELDDRIQLPATSANLAQQASDYATVVNDCLAVSGCVGVSQWGVGDADSWIPGAFSGQGAATMYDNNYQPKPAYNAVVTALGGSSTAPPTTTPPTTTPPTTTPPTTAPPSTGAAGSCRVTDAVNAWNTGLTENITVTNTGSTAVNGWSLVFTLAGGQTITSGWNAGYTPSTGRVTATNLSYNGTLAAGASTSIGFQATHTGNAAAPSSFTLNGVTCTG</sequence>
<gene>
    <name evidence="1" type="ORF">ACEZDG_02250</name>
</gene>
<dbReference type="InterPro" id="IPR006311">
    <property type="entry name" value="TAT_signal"/>
</dbReference>
<evidence type="ECO:0000313" key="1">
    <source>
        <dbReference type="EMBL" id="MFC1408098.1"/>
    </source>
</evidence>
<dbReference type="EMBL" id="JBHEZX010000001">
    <property type="protein sequence ID" value="MFC1408098.1"/>
    <property type="molecule type" value="Genomic_DNA"/>
</dbReference>
<protein>
    <submittedName>
        <fullName evidence="1">Endo-1,4-beta-xylanase</fullName>
    </submittedName>
</protein>
<proteinExistence type="predicted"/>
<dbReference type="PROSITE" id="PS51760">
    <property type="entry name" value="GH10_2"/>
    <property type="match status" value="1"/>
</dbReference>
<dbReference type="Pfam" id="PF00553">
    <property type="entry name" value="CBM_2"/>
    <property type="match status" value="1"/>
</dbReference>
<dbReference type="SUPFAM" id="SSF51445">
    <property type="entry name" value="(Trans)glycosidases"/>
    <property type="match status" value="1"/>
</dbReference>
<comment type="caution">
    <text evidence="1">The sequence shown here is derived from an EMBL/GenBank/DDBJ whole genome shotgun (WGS) entry which is preliminary data.</text>
</comment>
<organism evidence="1 2">
    <name type="scientific">Streptacidiphilus alkalitolerans</name>
    <dbReference type="NCBI Taxonomy" id="3342712"/>
    <lineage>
        <taxon>Bacteria</taxon>
        <taxon>Bacillati</taxon>
        <taxon>Actinomycetota</taxon>
        <taxon>Actinomycetes</taxon>
        <taxon>Kitasatosporales</taxon>
        <taxon>Streptomycetaceae</taxon>
        <taxon>Streptacidiphilus</taxon>
    </lineage>
</organism>
<dbReference type="PROSITE" id="PS51318">
    <property type="entry name" value="TAT"/>
    <property type="match status" value="1"/>
</dbReference>
<dbReference type="Gene3D" id="3.20.20.80">
    <property type="entry name" value="Glycosidases"/>
    <property type="match status" value="1"/>
</dbReference>
<keyword evidence="2" id="KW-1185">Reference proteome</keyword>
<dbReference type="PANTHER" id="PTHR31490">
    <property type="entry name" value="GLYCOSYL HYDROLASE"/>
    <property type="match status" value="1"/>
</dbReference>
<dbReference type="PROSITE" id="PS51173">
    <property type="entry name" value="CBM2"/>
    <property type="match status" value="1"/>
</dbReference>
<dbReference type="PANTHER" id="PTHR31490:SF88">
    <property type="entry name" value="BETA-XYLANASE"/>
    <property type="match status" value="1"/>
</dbReference>
<dbReference type="InterPro" id="IPR017853">
    <property type="entry name" value="GH"/>
</dbReference>
<dbReference type="SUPFAM" id="SSF49384">
    <property type="entry name" value="Carbohydrate-binding domain"/>
    <property type="match status" value="1"/>
</dbReference>
<dbReference type="SMART" id="SM00633">
    <property type="entry name" value="Glyco_10"/>
    <property type="match status" value="1"/>
</dbReference>
<dbReference type="InterPro" id="IPR008965">
    <property type="entry name" value="CBM2/CBM3_carb-bd_dom_sf"/>
</dbReference>